<dbReference type="AlphaFoldDB" id="A0A1G8Z3S8"/>
<dbReference type="Proteomes" id="UP000182836">
    <property type="component" value="Unassembled WGS sequence"/>
</dbReference>
<protein>
    <submittedName>
        <fullName evidence="2">Uncharacterized protein</fullName>
    </submittedName>
</protein>
<evidence type="ECO:0000313" key="2">
    <source>
        <dbReference type="EMBL" id="SDK09711.1"/>
    </source>
</evidence>
<proteinExistence type="predicted"/>
<name>A0A1G8Z3S8_ANEMI</name>
<organism evidence="2 3">
    <name type="scientific">Aneurinibacillus migulanus</name>
    <name type="common">Bacillus migulanus</name>
    <dbReference type="NCBI Taxonomy" id="47500"/>
    <lineage>
        <taxon>Bacteria</taxon>
        <taxon>Bacillati</taxon>
        <taxon>Bacillota</taxon>
        <taxon>Bacilli</taxon>
        <taxon>Bacillales</taxon>
        <taxon>Paenibacillaceae</taxon>
        <taxon>Aneurinibacillus group</taxon>
        <taxon>Aneurinibacillus</taxon>
    </lineage>
</organism>
<keyword evidence="1" id="KW-0812">Transmembrane</keyword>
<feature type="transmembrane region" description="Helical" evidence="1">
    <location>
        <begin position="59"/>
        <end position="78"/>
    </location>
</feature>
<dbReference type="EMBL" id="FNED01000038">
    <property type="protein sequence ID" value="SDK09711.1"/>
    <property type="molecule type" value="Genomic_DNA"/>
</dbReference>
<accession>A0A1G8Z3S8</accession>
<evidence type="ECO:0000313" key="3">
    <source>
        <dbReference type="Proteomes" id="UP000182836"/>
    </source>
</evidence>
<reference evidence="2 3" key="1">
    <citation type="submission" date="2016-10" db="EMBL/GenBank/DDBJ databases">
        <authorList>
            <person name="de Groot N.N."/>
        </authorList>
    </citation>
    <scope>NUCLEOTIDE SEQUENCE [LARGE SCALE GENOMIC DNA]</scope>
    <source>
        <strain evidence="2 3">DSM 2895</strain>
    </source>
</reference>
<keyword evidence="1" id="KW-0472">Membrane</keyword>
<evidence type="ECO:0000256" key="1">
    <source>
        <dbReference type="SAM" id="Phobius"/>
    </source>
</evidence>
<dbReference type="PROSITE" id="PS51257">
    <property type="entry name" value="PROKAR_LIPOPROTEIN"/>
    <property type="match status" value="1"/>
</dbReference>
<keyword evidence="1" id="KW-1133">Transmembrane helix</keyword>
<gene>
    <name evidence="2" type="ORF">SAMN04487909_13859</name>
</gene>
<sequence length="135" mass="15313">MRSHIIFLTRVLRIKRRVYSGVAIIVILSMLVGCGEIFHKSSDPLNTQSIPSPTDSGKPVMLLIIVLAVNERMAYVYLLDKRMPLVQIVKLLQTDVRMDVIAWKEGEGIHVMAGSKDGQLSFRRNGNYIDPYRQT</sequence>
<dbReference type="RefSeq" id="WP_074715399.1">
    <property type="nucleotide sequence ID" value="NZ_FNED01000038.1"/>
</dbReference>
<feature type="transmembrane region" description="Helical" evidence="1">
    <location>
        <begin position="21"/>
        <end position="39"/>
    </location>
</feature>